<keyword evidence="2" id="KW-1185">Reference proteome</keyword>
<sequence length="320" mass="35879">MTMGDEVRPRTSTNDFWCQIVQNSNLLLYSLRSRSALVKDPEPPSVPPTKKHRRFFSMNANGSPSTTVILEGGPAVTESLLPHQIPLPDTSDSDDETLFDHVDSNVKLHEVLNVSIYGYLYHVHIIFLSSRATWIFKIKLDEYGDVFKEQSSVSGERWTGETAFSMAELNEVVYVSQPEEIVDQASSACVPPQESSLWTQTSSTLSILKCTYCYKGDLSVPKGTIHRVCWYPKDSGFELKALQMLTMQDVIHNGEVLQVKRRTVADLLLKRARVRARARAAVRYNSRQFISSCPVSKSLASIYSLDICAISNLTSSFEGN</sequence>
<dbReference type="Proteomes" id="UP001151760">
    <property type="component" value="Unassembled WGS sequence"/>
</dbReference>
<organism evidence="1 2">
    <name type="scientific">Tanacetum coccineum</name>
    <dbReference type="NCBI Taxonomy" id="301880"/>
    <lineage>
        <taxon>Eukaryota</taxon>
        <taxon>Viridiplantae</taxon>
        <taxon>Streptophyta</taxon>
        <taxon>Embryophyta</taxon>
        <taxon>Tracheophyta</taxon>
        <taxon>Spermatophyta</taxon>
        <taxon>Magnoliopsida</taxon>
        <taxon>eudicotyledons</taxon>
        <taxon>Gunneridae</taxon>
        <taxon>Pentapetalae</taxon>
        <taxon>asterids</taxon>
        <taxon>campanulids</taxon>
        <taxon>Asterales</taxon>
        <taxon>Asteraceae</taxon>
        <taxon>Asteroideae</taxon>
        <taxon>Anthemideae</taxon>
        <taxon>Anthemidinae</taxon>
        <taxon>Tanacetum</taxon>
    </lineage>
</organism>
<name>A0ABQ5F3G4_9ASTR</name>
<evidence type="ECO:0000313" key="2">
    <source>
        <dbReference type="Proteomes" id="UP001151760"/>
    </source>
</evidence>
<proteinExistence type="predicted"/>
<reference evidence="1" key="2">
    <citation type="submission" date="2022-01" db="EMBL/GenBank/DDBJ databases">
        <authorList>
            <person name="Yamashiro T."/>
            <person name="Shiraishi A."/>
            <person name="Satake H."/>
            <person name="Nakayama K."/>
        </authorList>
    </citation>
    <scope>NUCLEOTIDE SEQUENCE</scope>
</reference>
<comment type="caution">
    <text evidence="1">The sequence shown here is derived from an EMBL/GenBank/DDBJ whole genome shotgun (WGS) entry which is preliminary data.</text>
</comment>
<protein>
    <submittedName>
        <fullName evidence="1">Uncharacterized protein</fullName>
    </submittedName>
</protein>
<reference evidence="1" key="1">
    <citation type="journal article" date="2022" name="Int. J. Mol. Sci.">
        <title>Draft Genome of Tanacetum Coccineum: Genomic Comparison of Closely Related Tanacetum-Family Plants.</title>
        <authorList>
            <person name="Yamashiro T."/>
            <person name="Shiraishi A."/>
            <person name="Nakayama K."/>
            <person name="Satake H."/>
        </authorList>
    </citation>
    <scope>NUCLEOTIDE SEQUENCE</scope>
</reference>
<gene>
    <name evidence="1" type="ORF">Tco_0992672</name>
</gene>
<dbReference type="EMBL" id="BQNB010016947">
    <property type="protein sequence ID" value="GJT57618.1"/>
    <property type="molecule type" value="Genomic_DNA"/>
</dbReference>
<accession>A0ABQ5F3G4</accession>
<evidence type="ECO:0000313" key="1">
    <source>
        <dbReference type="EMBL" id="GJT57618.1"/>
    </source>
</evidence>